<dbReference type="PRINTS" id="PR00625">
    <property type="entry name" value="JDOMAIN"/>
</dbReference>
<evidence type="ECO:0000259" key="7">
    <source>
        <dbReference type="PROSITE" id="PS50076"/>
    </source>
</evidence>
<evidence type="ECO:0000313" key="8">
    <source>
        <dbReference type="EMBL" id="CAJ0582201.1"/>
    </source>
</evidence>
<evidence type="ECO:0000256" key="3">
    <source>
        <dbReference type="ARBA" id="ARBA00041533"/>
    </source>
</evidence>
<dbReference type="GO" id="GO:0051087">
    <property type="term" value="F:protein-folding chaperone binding"/>
    <property type="evidence" value="ECO:0007669"/>
    <property type="project" value="TreeGrafter"/>
</dbReference>
<keyword evidence="6" id="KW-0812">Transmembrane</keyword>
<proteinExistence type="predicted"/>
<comment type="function">
    <text evidence="4">Co-chaperone for Hsp70 protein HSPA5/BiP that acts as a key repressor of the ERN1/IRE1-mediated unfolded protein response (UPR). J domain-containing co-chaperones stimulate the ATPase activity of Hsp70 proteins and are required for efficient substrate recognition by Hsp70 proteins. In the unstressed endoplasmic reticulum, interacts with the luminal region of ERN1/IRE1 and selectively recruits HSPA5/BiP: HSPA5/BiP disrupts the dimerization of the active ERN1/IRE1 luminal region, thereby inactivating ERN1/IRE1. Also involved in endoplasmic reticulum-associated degradation (ERAD) of misfolded proteins. Required for survival of B-cell progenitors and normal antibody production.</text>
</comment>
<feature type="domain" description="J" evidence="7">
    <location>
        <begin position="27"/>
        <end position="90"/>
    </location>
</feature>
<keyword evidence="9" id="KW-1185">Reference proteome</keyword>
<dbReference type="AlphaFoldDB" id="A0AA36D7H2"/>
<dbReference type="Pfam" id="PF00226">
    <property type="entry name" value="DnaJ"/>
    <property type="match status" value="1"/>
</dbReference>
<comment type="subunit">
    <text evidence="5">Interacts with HSPA5/BiP; interaction is direct. Interacts with ERN1/IRE1 (via the luminal region). Interacts with DERL1.</text>
</comment>
<dbReference type="PANTHER" id="PTHR44360:SF1">
    <property type="entry name" value="DNAJ HOMOLOG SUBFAMILY B MEMBER 9"/>
    <property type="match status" value="1"/>
</dbReference>
<dbReference type="CDD" id="cd06257">
    <property type="entry name" value="DnaJ"/>
    <property type="match status" value="1"/>
</dbReference>
<protein>
    <recommendedName>
        <fullName evidence="2">DnaJ homolog subfamily B member 9</fullName>
    </recommendedName>
    <alternativeName>
        <fullName evidence="3">Endoplasmic reticulum DNA J domain-containing protein 4</fullName>
    </alternativeName>
</protein>
<feature type="non-terminal residue" evidence="8">
    <location>
        <position position="274"/>
    </location>
</feature>
<keyword evidence="6" id="KW-1133">Transmembrane helix</keyword>
<dbReference type="SMART" id="SM00271">
    <property type="entry name" value="DnaJ"/>
    <property type="match status" value="1"/>
</dbReference>
<accession>A0AA36D7H2</accession>
<dbReference type="Proteomes" id="UP001177023">
    <property type="component" value="Unassembled WGS sequence"/>
</dbReference>
<dbReference type="InterPro" id="IPR036869">
    <property type="entry name" value="J_dom_sf"/>
</dbReference>
<evidence type="ECO:0000256" key="4">
    <source>
        <dbReference type="ARBA" id="ARBA00045428"/>
    </source>
</evidence>
<comment type="caution">
    <text evidence="8">The sequence shown here is derived from an EMBL/GenBank/DDBJ whole genome shotgun (WGS) entry which is preliminary data.</text>
</comment>
<organism evidence="8 9">
    <name type="scientific">Mesorhabditis spiculigera</name>
    <dbReference type="NCBI Taxonomy" id="96644"/>
    <lineage>
        <taxon>Eukaryota</taxon>
        <taxon>Metazoa</taxon>
        <taxon>Ecdysozoa</taxon>
        <taxon>Nematoda</taxon>
        <taxon>Chromadorea</taxon>
        <taxon>Rhabditida</taxon>
        <taxon>Rhabditina</taxon>
        <taxon>Rhabditomorpha</taxon>
        <taxon>Rhabditoidea</taxon>
        <taxon>Rhabditidae</taxon>
        <taxon>Mesorhabditinae</taxon>
        <taxon>Mesorhabditis</taxon>
    </lineage>
</organism>
<evidence type="ECO:0000256" key="2">
    <source>
        <dbReference type="ARBA" id="ARBA00040158"/>
    </source>
</evidence>
<dbReference type="PROSITE" id="PS50076">
    <property type="entry name" value="DNAJ_2"/>
    <property type="match status" value="1"/>
</dbReference>
<sequence length="274" mass="31779">MLRAREPLRRLGLPKILRGFATSSSRDFYDVLGVSPTATQREIKNAYYTLSKKYHPDVAGSSSETKFIEVSEAYEVLKDPTKRRTYDNMRGGARGPRYTGDHGYQGDPFQEFYKRATASQWQYTSQGARGGRRHTQAEYERIWEELRKKSQQNNTSFEQNIWEELARRRAQRWGEFGKKYPNGPPGDGDFKFQWQFNWGNNQTPQEKEAIRRAFIRKMLITYAVVFGVVALVQTIFHSGREGRPDHRQHADQSAQGQDGMLDAGLLLDKVFRPR</sequence>
<keyword evidence="6" id="KW-0472">Membrane</keyword>
<keyword evidence="1" id="KW-0143">Chaperone</keyword>
<dbReference type="PANTHER" id="PTHR44360">
    <property type="entry name" value="DNAJ HOMOLOG SUBFAMILY B MEMBER 9"/>
    <property type="match status" value="1"/>
</dbReference>
<name>A0AA36D7H2_9BILA</name>
<dbReference type="GO" id="GO:0005783">
    <property type="term" value="C:endoplasmic reticulum"/>
    <property type="evidence" value="ECO:0007669"/>
    <property type="project" value="TreeGrafter"/>
</dbReference>
<dbReference type="InterPro" id="IPR051948">
    <property type="entry name" value="Hsp70_co-chaperone_J-domain"/>
</dbReference>
<feature type="transmembrane region" description="Helical" evidence="6">
    <location>
        <begin position="219"/>
        <end position="236"/>
    </location>
</feature>
<evidence type="ECO:0000313" key="9">
    <source>
        <dbReference type="Proteomes" id="UP001177023"/>
    </source>
</evidence>
<dbReference type="InterPro" id="IPR001623">
    <property type="entry name" value="DnaJ_domain"/>
</dbReference>
<evidence type="ECO:0000256" key="5">
    <source>
        <dbReference type="ARBA" id="ARBA00046365"/>
    </source>
</evidence>
<dbReference type="InterPro" id="IPR018253">
    <property type="entry name" value="DnaJ_domain_CS"/>
</dbReference>
<evidence type="ECO:0000256" key="6">
    <source>
        <dbReference type="SAM" id="Phobius"/>
    </source>
</evidence>
<dbReference type="SUPFAM" id="SSF46565">
    <property type="entry name" value="Chaperone J-domain"/>
    <property type="match status" value="1"/>
</dbReference>
<reference evidence="8" key="1">
    <citation type="submission" date="2023-06" db="EMBL/GenBank/DDBJ databases">
        <authorList>
            <person name="Delattre M."/>
        </authorList>
    </citation>
    <scope>NUCLEOTIDE SEQUENCE</scope>
    <source>
        <strain evidence="8">AF72</strain>
    </source>
</reference>
<gene>
    <name evidence="8" type="ORF">MSPICULIGERA_LOCUS20341</name>
</gene>
<dbReference type="EMBL" id="CATQJA010002664">
    <property type="protein sequence ID" value="CAJ0582201.1"/>
    <property type="molecule type" value="Genomic_DNA"/>
</dbReference>
<evidence type="ECO:0000256" key="1">
    <source>
        <dbReference type="ARBA" id="ARBA00023186"/>
    </source>
</evidence>
<dbReference type="PROSITE" id="PS00636">
    <property type="entry name" value="DNAJ_1"/>
    <property type="match status" value="1"/>
</dbReference>
<dbReference type="GO" id="GO:0036503">
    <property type="term" value="P:ERAD pathway"/>
    <property type="evidence" value="ECO:0007669"/>
    <property type="project" value="TreeGrafter"/>
</dbReference>
<dbReference type="Gene3D" id="1.10.287.110">
    <property type="entry name" value="DnaJ domain"/>
    <property type="match status" value="1"/>
</dbReference>
<dbReference type="GO" id="GO:0051787">
    <property type="term" value="F:misfolded protein binding"/>
    <property type="evidence" value="ECO:0007669"/>
    <property type="project" value="TreeGrafter"/>
</dbReference>